<keyword evidence="1" id="KW-0812">Transmembrane</keyword>
<dbReference type="Proteomes" id="UP000077069">
    <property type="component" value="Unassembled WGS sequence"/>
</dbReference>
<dbReference type="InParanoid" id="A0A177BWD9"/>
<keyword evidence="1" id="KW-0472">Membrane</keyword>
<name>A0A177BWD9_9PLEO</name>
<dbReference type="GeneID" id="28769594"/>
<accession>A0A177BWD9</accession>
<keyword evidence="1" id="KW-1133">Transmembrane helix</keyword>
<protein>
    <submittedName>
        <fullName evidence="2">Uncharacterized protein</fullName>
    </submittedName>
</protein>
<feature type="transmembrane region" description="Helical" evidence="1">
    <location>
        <begin position="32"/>
        <end position="54"/>
    </location>
</feature>
<reference evidence="2 3" key="1">
    <citation type="submission" date="2016-05" db="EMBL/GenBank/DDBJ databases">
        <title>Comparative analysis of secretome profiles of manganese(II)-oxidizing ascomycete fungi.</title>
        <authorList>
            <consortium name="DOE Joint Genome Institute"/>
            <person name="Zeiner C.A."/>
            <person name="Purvine S.O."/>
            <person name="Zink E.M."/>
            <person name="Wu S."/>
            <person name="Pasa-Tolic L."/>
            <person name="Chaput D.L."/>
            <person name="Haridas S."/>
            <person name="Grigoriev I.V."/>
            <person name="Santelli C.M."/>
            <person name="Hansel C.M."/>
        </authorList>
    </citation>
    <scope>NUCLEOTIDE SEQUENCE [LARGE SCALE GENOMIC DNA]</scope>
    <source>
        <strain evidence="2 3">AP3s5-JAC2a</strain>
    </source>
</reference>
<sequence>MQSPLFCIFRQGFVPVGACLTTGFASVRLARYAAFGAFCGLGCISVAGFVGVFLDRGYSSRRWPLLALRRGLEQRAVRTTRFSSALLVRNAFRSFRADNMMHFSLSRRTRRLLRKHCLAQPLVDIHVKTLNSAGRAADRAYPATVGISRARYSSTTVC</sequence>
<proteinExistence type="predicted"/>
<evidence type="ECO:0000313" key="3">
    <source>
        <dbReference type="Proteomes" id="UP000077069"/>
    </source>
</evidence>
<dbReference type="EMBL" id="KV441563">
    <property type="protein sequence ID" value="OAF98988.1"/>
    <property type="molecule type" value="Genomic_DNA"/>
</dbReference>
<evidence type="ECO:0000313" key="2">
    <source>
        <dbReference type="EMBL" id="OAF98988.1"/>
    </source>
</evidence>
<gene>
    <name evidence="2" type="ORF">CC84DRAFT_413607</name>
</gene>
<dbReference type="RefSeq" id="XP_018029354.1">
    <property type="nucleotide sequence ID" value="XM_018186108.1"/>
</dbReference>
<organism evidence="2 3">
    <name type="scientific">Paraphaeosphaeria sporulosa</name>
    <dbReference type="NCBI Taxonomy" id="1460663"/>
    <lineage>
        <taxon>Eukaryota</taxon>
        <taxon>Fungi</taxon>
        <taxon>Dikarya</taxon>
        <taxon>Ascomycota</taxon>
        <taxon>Pezizomycotina</taxon>
        <taxon>Dothideomycetes</taxon>
        <taxon>Pleosporomycetidae</taxon>
        <taxon>Pleosporales</taxon>
        <taxon>Massarineae</taxon>
        <taxon>Didymosphaeriaceae</taxon>
        <taxon>Paraphaeosphaeria</taxon>
    </lineage>
</organism>
<dbReference type="AlphaFoldDB" id="A0A177BWD9"/>
<evidence type="ECO:0000256" key="1">
    <source>
        <dbReference type="SAM" id="Phobius"/>
    </source>
</evidence>
<keyword evidence="3" id="KW-1185">Reference proteome</keyword>